<dbReference type="EMBL" id="GEDC01020518">
    <property type="protein sequence ID" value="JAS16780.1"/>
    <property type="molecule type" value="Transcribed_RNA"/>
</dbReference>
<dbReference type="Gene3D" id="1.10.418.10">
    <property type="entry name" value="Calponin-like domain"/>
    <property type="match status" value="1"/>
</dbReference>
<dbReference type="InterPro" id="IPR001715">
    <property type="entry name" value="CH_dom"/>
</dbReference>
<sequence>MQIGDNDIEQLYEWVDQIPFSRPKKNLTRDFSDGVLMAELLKHFYPRIVELHNYSPVNKLTAKINNWKMLNKKVLSKLNLTLSEKSIKALASASQGSLDSLLLSIKNKVDSTSIGSVEQGDHISETNTKKEEFVPVSVVQNLAIQMKTCMDTITNLNQKVLHLEKIIAIKENIINELKDQVGKSQQYKQESNIYSL</sequence>
<evidence type="ECO:0000259" key="1">
    <source>
        <dbReference type="PROSITE" id="PS50021"/>
    </source>
</evidence>
<dbReference type="FunFam" id="1.10.418.10:FF:000059">
    <property type="entry name" value="RIKEN cDNA 6430531B16 gene"/>
    <property type="match status" value="1"/>
</dbReference>
<dbReference type="AlphaFoldDB" id="A0A1B6CTH9"/>
<proteinExistence type="predicted"/>
<dbReference type="SUPFAM" id="SSF47576">
    <property type="entry name" value="Calponin-homology domain, CH-domain"/>
    <property type="match status" value="1"/>
</dbReference>
<reference evidence="2" key="1">
    <citation type="submission" date="2015-12" db="EMBL/GenBank/DDBJ databases">
        <title>De novo transcriptome assembly of four potential Pierce s Disease insect vectors from Arizona vineyards.</title>
        <authorList>
            <person name="Tassone E.E."/>
        </authorList>
    </citation>
    <scope>NUCLEOTIDE SEQUENCE</scope>
</reference>
<name>A0A1B6CTH9_9HEMI</name>
<dbReference type="GO" id="GO:0051493">
    <property type="term" value="P:regulation of cytoskeleton organization"/>
    <property type="evidence" value="ECO:0007669"/>
    <property type="project" value="TreeGrafter"/>
</dbReference>
<dbReference type="PANTHER" id="PTHR12509:SF9">
    <property type="entry name" value="SPERM FLAGELLAR PROTEIN 1 ISOFORM X1"/>
    <property type="match status" value="1"/>
</dbReference>
<protein>
    <recommendedName>
        <fullName evidence="1">Calponin-homology (CH) domain-containing protein</fullName>
    </recommendedName>
</protein>
<dbReference type="GO" id="GO:0008017">
    <property type="term" value="F:microtubule binding"/>
    <property type="evidence" value="ECO:0007669"/>
    <property type="project" value="TreeGrafter"/>
</dbReference>
<organism evidence="2">
    <name type="scientific">Clastoptera arizonana</name>
    <name type="common">Arizona spittle bug</name>
    <dbReference type="NCBI Taxonomy" id="38151"/>
    <lineage>
        <taxon>Eukaryota</taxon>
        <taxon>Metazoa</taxon>
        <taxon>Ecdysozoa</taxon>
        <taxon>Arthropoda</taxon>
        <taxon>Hexapoda</taxon>
        <taxon>Insecta</taxon>
        <taxon>Pterygota</taxon>
        <taxon>Neoptera</taxon>
        <taxon>Paraneoptera</taxon>
        <taxon>Hemiptera</taxon>
        <taxon>Auchenorrhyncha</taxon>
        <taxon>Cercopoidea</taxon>
        <taxon>Clastopteridae</taxon>
        <taxon>Clastoptera</taxon>
    </lineage>
</organism>
<dbReference type="Pfam" id="PF06294">
    <property type="entry name" value="CH_2"/>
    <property type="match status" value="1"/>
</dbReference>
<dbReference type="GO" id="GO:0005930">
    <property type="term" value="C:axoneme"/>
    <property type="evidence" value="ECO:0007669"/>
    <property type="project" value="TreeGrafter"/>
</dbReference>
<dbReference type="InterPro" id="IPR010441">
    <property type="entry name" value="CH_2"/>
</dbReference>
<feature type="domain" description="Calponin-homology (CH)" evidence="1">
    <location>
        <begin position="5"/>
        <end position="110"/>
    </location>
</feature>
<gene>
    <name evidence="2" type="ORF">g.2951</name>
</gene>
<accession>A0A1B6CTH9</accession>
<evidence type="ECO:0000313" key="2">
    <source>
        <dbReference type="EMBL" id="JAS16780.1"/>
    </source>
</evidence>
<dbReference type="InterPro" id="IPR036872">
    <property type="entry name" value="CH_dom_sf"/>
</dbReference>
<dbReference type="InterPro" id="IPR052111">
    <property type="entry name" value="Spermatogenesis_Ciliary_MAP"/>
</dbReference>
<dbReference type="PANTHER" id="PTHR12509">
    <property type="entry name" value="SPERMATOGENESIS-ASSOCIATED 4-RELATED"/>
    <property type="match status" value="1"/>
</dbReference>
<dbReference type="PROSITE" id="PS50021">
    <property type="entry name" value="CH"/>
    <property type="match status" value="1"/>
</dbReference>